<dbReference type="Proteomes" id="UP000217790">
    <property type="component" value="Unassembled WGS sequence"/>
</dbReference>
<reference evidence="3" key="1">
    <citation type="journal article" date="2017" name="Nat. Ecol. Evol.">
        <title>Genome expansion and lineage-specific genetic innovations in the forest pathogenic fungi Armillaria.</title>
        <authorList>
            <person name="Sipos G."/>
            <person name="Prasanna A.N."/>
            <person name="Walter M.C."/>
            <person name="O'Connor E."/>
            <person name="Balint B."/>
            <person name="Krizsan K."/>
            <person name="Kiss B."/>
            <person name="Hess J."/>
            <person name="Varga T."/>
            <person name="Slot J."/>
            <person name="Riley R."/>
            <person name="Boka B."/>
            <person name="Rigling D."/>
            <person name="Barry K."/>
            <person name="Lee J."/>
            <person name="Mihaltcheva S."/>
            <person name="LaButti K."/>
            <person name="Lipzen A."/>
            <person name="Waldron R."/>
            <person name="Moloney N.M."/>
            <person name="Sperisen C."/>
            <person name="Kredics L."/>
            <person name="Vagvoelgyi C."/>
            <person name="Patrignani A."/>
            <person name="Fitzpatrick D."/>
            <person name="Nagy I."/>
            <person name="Doyle S."/>
            <person name="Anderson J.B."/>
            <person name="Grigoriev I.V."/>
            <person name="Gueldener U."/>
            <person name="Muensterkoetter M."/>
            <person name="Nagy L.G."/>
        </authorList>
    </citation>
    <scope>NUCLEOTIDE SEQUENCE [LARGE SCALE GENOMIC DNA]</scope>
    <source>
        <strain evidence="3">Ar21-2</strain>
    </source>
</reference>
<organism evidence="2 3">
    <name type="scientific">Armillaria gallica</name>
    <name type="common">Bulbous honey fungus</name>
    <name type="synonym">Armillaria bulbosa</name>
    <dbReference type="NCBI Taxonomy" id="47427"/>
    <lineage>
        <taxon>Eukaryota</taxon>
        <taxon>Fungi</taxon>
        <taxon>Dikarya</taxon>
        <taxon>Basidiomycota</taxon>
        <taxon>Agaricomycotina</taxon>
        <taxon>Agaricomycetes</taxon>
        <taxon>Agaricomycetidae</taxon>
        <taxon>Agaricales</taxon>
        <taxon>Marasmiineae</taxon>
        <taxon>Physalacriaceae</taxon>
        <taxon>Armillaria</taxon>
    </lineage>
</organism>
<evidence type="ECO:0000256" key="1">
    <source>
        <dbReference type="SAM" id="SignalP"/>
    </source>
</evidence>
<evidence type="ECO:0000313" key="3">
    <source>
        <dbReference type="Proteomes" id="UP000217790"/>
    </source>
</evidence>
<proteinExistence type="predicted"/>
<feature type="chain" id="PRO_5013762997" description="HMG domain-containing protein" evidence="1">
    <location>
        <begin position="25"/>
        <end position="532"/>
    </location>
</feature>
<dbReference type="InParanoid" id="A0A2H3CHR7"/>
<accession>A0A2H3CHR7</accession>
<dbReference type="STRING" id="47427.A0A2H3CHR7"/>
<sequence length="532" mass="60134">MTMFAKSVLWALLNQMAFLPLIAALSSFHHMTLFCHYQCSARYTVQANPVIYTIFVQGPGAQTLSLHTSRKLCCQYNVYVPGKWQPVRDSDTLLALNVGALSHLGIRFHLLGSSPEFTFTAAESVDHCQYHRCAKCQADKKPYLFGPREATFVMEGVVVTDRPATITNQDRSLPSLSITVCRSCVALSAQKKTNSNKEDSDVRYVKCETLKNINVSLKRQVLEAEMRATLLMDLVQSGMPNLGTPMSVNPSHQLPDVDGINKGIKMMQHHTRGPPQGWHHLHTQAARLQAILLPTLTTTAISEGVNFYVREPVYRVNALVLDQLLSHIMKDTCVKGFPFNMKDFVLQDLHWVRVLSDQSQTEPLDLYFHNIHTQKASVEKLKNPSKQFKYIQKAFPTYFLDMTWEAALQFNMWDAEYNSTPEIQELDDNIPLSSISAAFSTMSVTPLTCNLDQFSVPVEGIQNLPETKDHVEVPMTGIQCSNWFKEIPKLILQGGVVNEEQSEYGLFMIDIEIYSVWASPVGFLHYPQFSFQ</sequence>
<protein>
    <recommendedName>
        <fullName evidence="4">HMG domain-containing protein</fullName>
    </recommendedName>
</protein>
<evidence type="ECO:0000313" key="2">
    <source>
        <dbReference type="EMBL" id="PBK82639.1"/>
    </source>
</evidence>
<keyword evidence="3" id="KW-1185">Reference proteome</keyword>
<dbReference type="AlphaFoldDB" id="A0A2H3CHR7"/>
<gene>
    <name evidence="2" type="ORF">ARMGADRAFT_1038432</name>
</gene>
<name>A0A2H3CHR7_ARMGA</name>
<evidence type="ECO:0008006" key="4">
    <source>
        <dbReference type="Google" id="ProtNLM"/>
    </source>
</evidence>
<keyword evidence="1" id="KW-0732">Signal</keyword>
<dbReference type="EMBL" id="KZ293714">
    <property type="protein sequence ID" value="PBK82639.1"/>
    <property type="molecule type" value="Genomic_DNA"/>
</dbReference>
<feature type="signal peptide" evidence="1">
    <location>
        <begin position="1"/>
        <end position="24"/>
    </location>
</feature>